<protein>
    <recommendedName>
        <fullName evidence="4">BTB domain-containing protein</fullName>
    </recommendedName>
</protein>
<sequence length="277" mass="30752">MASMPQTWRLQGLSSSSTPEKNFANSDGRNIPAHKAVVCTQSTVLANACNPEHQFKVNLHQTQLPRETRLTFTTQQEATSGVIDLTADEPATVMALLEYFYHHKYTVPAETTAGAFHAKVYAAGDYYQVKCLKEQAKSSFTTWLTGQLSRGSSQEDFFRAVEVIYDSTPESDRGLRDIVVEFVCNHTDIAGNKRAATDLLASTCPVFVTDLAVAFKAKATEYARLLKEATKCKHYACVSCNGKVHIDLSNFQPSRIVRCIHCGMGSRVRLWEIRVCA</sequence>
<accession>A0ABR3CMV8</accession>
<evidence type="ECO:0000313" key="3">
    <source>
        <dbReference type="Proteomes" id="UP001430584"/>
    </source>
</evidence>
<comment type="caution">
    <text evidence="2">The sequence shown here is derived from an EMBL/GenBank/DDBJ whole genome shotgun (WGS) entry which is preliminary data.</text>
</comment>
<proteinExistence type="predicted"/>
<dbReference type="Proteomes" id="UP001430584">
    <property type="component" value="Unassembled WGS sequence"/>
</dbReference>
<gene>
    <name evidence="2" type="ORF">SLS55_003403</name>
</gene>
<keyword evidence="3" id="KW-1185">Reference proteome</keyword>
<dbReference type="PANTHER" id="PTHR47843">
    <property type="entry name" value="BTB DOMAIN-CONTAINING PROTEIN-RELATED"/>
    <property type="match status" value="1"/>
</dbReference>
<dbReference type="Gene3D" id="3.30.710.10">
    <property type="entry name" value="Potassium Channel Kv1.1, Chain A"/>
    <property type="match status" value="1"/>
</dbReference>
<evidence type="ECO:0008006" key="4">
    <source>
        <dbReference type="Google" id="ProtNLM"/>
    </source>
</evidence>
<dbReference type="PANTHER" id="PTHR47843:SF5">
    <property type="entry name" value="BTB_POZ DOMAIN PROTEIN"/>
    <property type="match status" value="1"/>
</dbReference>
<dbReference type="CDD" id="cd18186">
    <property type="entry name" value="BTB_POZ_ZBTB_KLHL-like"/>
    <property type="match status" value="1"/>
</dbReference>
<dbReference type="SUPFAM" id="SSF54695">
    <property type="entry name" value="POZ domain"/>
    <property type="match status" value="1"/>
</dbReference>
<evidence type="ECO:0000313" key="2">
    <source>
        <dbReference type="EMBL" id="KAL0261968.1"/>
    </source>
</evidence>
<dbReference type="GeneID" id="92007488"/>
<dbReference type="InterPro" id="IPR011333">
    <property type="entry name" value="SKP1/BTB/POZ_sf"/>
</dbReference>
<dbReference type="EMBL" id="JAJVCZ030000003">
    <property type="protein sequence ID" value="KAL0261968.1"/>
    <property type="molecule type" value="Genomic_DNA"/>
</dbReference>
<dbReference type="RefSeq" id="XP_066634997.1">
    <property type="nucleotide sequence ID" value="XM_066774878.1"/>
</dbReference>
<feature type="region of interest" description="Disordered" evidence="1">
    <location>
        <begin position="1"/>
        <end position="28"/>
    </location>
</feature>
<reference evidence="2 3" key="1">
    <citation type="submission" date="2024-02" db="EMBL/GenBank/DDBJ databases">
        <title>De novo assembly and annotation of 12 fungi associated with fruit tree decline syndrome in Ontario, Canada.</title>
        <authorList>
            <person name="Sulman M."/>
            <person name="Ellouze W."/>
            <person name="Ilyukhin E."/>
        </authorList>
    </citation>
    <scope>NUCLEOTIDE SEQUENCE [LARGE SCALE GENOMIC DNA]</scope>
    <source>
        <strain evidence="2 3">FDS-637</strain>
    </source>
</reference>
<evidence type="ECO:0000256" key="1">
    <source>
        <dbReference type="SAM" id="MobiDB-lite"/>
    </source>
</evidence>
<organism evidence="2 3">
    <name type="scientific">Diplodia seriata</name>
    <dbReference type="NCBI Taxonomy" id="420778"/>
    <lineage>
        <taxon>Eukaryota</taxon>
        <taxon>Fungi</taxon>
        <taxon>Dikarya</taxon>
        <taxon>Ascomycota</taxon>
        <taxon>Pezizomycotina</taxon>
        <taxon>Dothideomycetes</taxon>
        <taxon>Dothideomycetes incertae sedis</taxon>
        <taxon>Botryosphaeriales</taxon>
        <taxon>Botryosphaeriaceae</taxon>
        <taxon>Diplodia</taxon>
    </lineage>
</organism>
<name>A0ABR3CMV8_9PEZI</name>